<evidence type="ECO:0000256" key="8">
    <source>
        <dbReference type="SAM" id="MobiDB-lite"/>
    </source>
</evidence>
<feature type="compositionally biased region" description="Low complexity" evidence="8">
    <location>
        <begin position="165"/>
        <end position="178"/>
    </location>
</feature>
<feature type="region of interest" description="Disordered" evidence="8">
    <location>
        <begin position="100"/>
        <end position="128"/>
    </location>
</feature>
<dbReference type="Proteomes" id="UP001396334">
    <property type="component" value="Unassembled WGS sequence"/>
</dbReference>
<dbReference type="SUPFAM" id="SSF57667">
    <property type="entry name" value="beta-beta-alpha zinc fingers"/>
    <property type="match status" value="1"/>
</dbReference>
<evidence type="ECO:0000256" key="5">
    <source>
        <dbReference type="ARBA" id="ARBA00023015"/>
    </source>
</evidence>
<keyword evidence="11" id="KW-1185">Reference proteome</keyword>
<dbReference type="Pfam" id="PF13912">
    <property type="entry name" value="zf-C2H2_6"/>
    <property type="match status" value="2"/>
</dbReference>
<feature type="region of interest" description="Disordered" evidence="8">
    <location>
        <begin position="140"/>
        <end position="178"/>
    </location>
</feature>
<dbReference type="EMBL" id="JBBPBN010000043">
    <property type="protein sequence ID" value="KAK8996856.1"/>
    <property type="molecule type" value="Genomic_DNA"/>
</dbReference>
<evidence type="ECO:0000313" key="10">
    <source>
        <dbReference type="EMBL" id="KAK8996856.1"/>
    </source>
</evidence>
<evidence type="ECO:0000256" key="2">
    <source>
        <dbReference type="ARBA" id="ARBA00022737"/>
    </source>
</evidence>
<accession>A0ABR2Q8N9</accession>
<proteinExistence type="predicted"/>
<protein>
    <recommendedName>
        <fullName evidence="9">C2H2-type domain-containing protein</fullName>
    </recommendedName>
</protein>
<comment type="caution">
    <text evidence="10">The sequence shown here is derived from an EMBL/GenBank/DDBJ whole genome shotgun (WGS) entry which is preliminary data.</text>
</comment>
<dbReference type="InterPro" id="IPR044653">
    <property type="entry name" value="AZF1/2/3-like"/>
</dbReference>
<feature type="region of interest" description="Disordered" evidence="8">
    <location>
        <begin position="1"/>
        <end position="45"/>
    </location>
</feature>
<feature type="compositionally biased region" description="Gly residues" evidence="8">
    <location>
        <begin position="154"/>
        <end position="164"/>
    </location>
</feature>
<dbReference type="InterPro" id="IPR036236">
    <property type="entry name" value="Znf_C2H2_sf"/>
</dbReference>
<dbReference type="Gene3D" id="3.30.160.60">
    <property type="entry name" value="Classic Zinc Finger"/>
    <property type="match status" value="1"/>
</dbReference>
<keyword evidence="3 7" id="KW-0863">Zinc-finger</keyword>
<dbReference type="PROSITE" id="PS00028">
    <property type="entry name" value="ZINC_FINGER_C2H2_1"/>
    <property type="match status" value="2"/>
</dbReference>
<feature type="domain" description="C2H2-type" evidence="9">
    <location>
        <begin position="85"/>
        <end position="112"/>
    </location>
</feature>
<dbReference type="PANTHER" id="PTHR45988:SF1">
    <property type="entry name" value="ZINC FINGER PROTEIN AZF2"/>
    <property type="match status" value="1"/>
</dbReference>
<evidence type="ECO:0000256" key="7">
    <source>
        <dbReference type="PROSITE-ProRule" id="PRU00042"/>
    </source>
</evidence>
<evidence type="ECO:0000259" key="9">
    <source>
        <dbReference type="PROSITE" id="PS50157"/>
    </source>
</evidence>
<evidence type="ECO:0000256" key="3">
    <source>
        <dbReference type="ARBA" id="ARBA00022771"/>
    </source>
</evidence>
<dbReference type="PROSITE" id="PS50157">
    <property type="entry name" value="ZINC_FINGER_C2H2_2"/>
    <property type="match status" value="2"/>
</dbReference>
<keyword evidence="6" id="KW-0804">Transcription</keyword>
<keyword evidence="4" id="KW-0862">Zinc</keyword>
<dbReference type="PANTHER" id="PTHR45988">
    <property type="entry name" value="C2H2 TYPE ZINC FINGER TRANSCRIPTION FACTOR FAMILY-RELATED"/>
    <property type="match status" value="1"/>
</dbReference>
<feature type="domain" description="C2H2-type" evidence="9">
    <location>
        <begin position="129"/>
        <end position="151"/>
    </location>
</feature>
<name>A0ABR2Q8N9_9ROSI</name>
<keyword evidence="5" id="KW-0805">Transcription regulation</keyword>
<keyword evidence="1" id="KW-0479">Metal-binding</keyword>
<organism evidence="10 11">
    <name type="scientific">Hibiscus sabdariffa</name>
    <name type="common">roselle</name>
    <dbReference type="NCBI Taxonomy" id="183260"/>
    <lineage>
        <taxon>Eukaryota</taxon>
        <taxon>Viridiplantae</taxon>
        <taxon>Streptophyta</taxon>
        <taxon>Embryophyta</taxon>
        <taxon>Tracheophyta</taxon>
        <taxon>Spermatophyta</taxon>
        <taxon>Magnoliopsida</taxon>
        <taxon>eudicotyledons</taxon>
        <taxon>Gunneridae</taxon>
        <taxon>Pentapetalae</taxon>
        <taxon>rosids</taxon>
        <taxon>malvids</taxon>
        <taxon>Malvales</taxon>
        <taxon>Malvaceae</taxon>
        <taxon>Malvoideae</taxon>
        <taxon>Hibiscus</taxon>
    </lineage>
</organism>
<evidence type="ECO:0000256" key="1">
    <source>
        <dbReference type="ARBA" id="ARBA00022723"/>
    </source>
</evidence>
<dbReference type="InterPro" id="IPR013087">
    <property type="entry name" value="Znf_C2H2_type"/>
</dbReference>
<evidence type="ECO:0000256" key="4">
    <source>
        <dbReference type="ARBA" id="ARBA00022833"/>
    </source>
</evidence>
<evidence type="ECO:0000313" key="11">
    <source>
        <dbReference type="Proteomes" id="UP001396334"/>
    </source>
</evidence>
<reference evidence="10 11" key="1">
    <citation type="journal article" date="2024" name="G3 (Bethesda)">
        <title>Genome assembly of Hibiscus sabdariffa L. provides insights into metabolisms of medicinal natural products.</title>
        <authorList>
            <person name="Kim T."/>
        </authorList>
    </citation>
    <scope>NUCLEOTIDE SEQUENCE [LARGE SCALE GENOMIC DNA]</scope>
    <source>
        <strain evidence="10">TK-2024</strain>
        <tissue evidence="10">Old leaves</tissue>
    </source>
</reference>
<sequence>MALNSPTFASHFHDTTNNLHSITRRKRSSSSSSSKRPRLDDPLPTQTQEEYLALCLIMLARGHASPTSTVPYPQRSPSTHQKHTYNCSVCNKSFHSYQALGGHKTSHRKLSPAKPYHQQSTSNPSVRSHECSICHKTFPSGQALGGHKRRHYEGGAGNSGGGSGVTTSEGVGSTSTNS</sequence>
<evidence type="ECO:0000256" key="6">
    <source>
        <dbReference type="ARBA" id="ARBA00023163"/>
    </source>
</evidence>
<gene>
    <name evidence="10" type="ORF">V6N11_020352</name>
</gene>
<feature type="compositionally biased region" description="Polar residues" evidence="8">
    <location>
        <begin position="117"/>
        <end position="126"/>
    </location>
</feature>
<keyword evidence="2" id="KW-0677">Repeat</keyword>
<dbReference type="SMART" id="SM00355">
    <property type="entry name" value="ZnF_C2H2"/>
    <property type="match status" value="2"/>
</dbReference>